<dbReference type="InterPro" id="IPR029962">
    <property type="entry name" value="TBL"/>
</dbReference>
<evidence type="ECO:0000259" key="9">
    <source>
        <dbReference type="Pfam" id="PF14416"/>
    </source>
</evidence>
<evidence type="ECO:0000259" key="8">
    <source>
        <dbReference type="Pfam" id="PF13839"/>
    </source>
</evidence>
<evidence type="ECO:0000256" key="6">
    <source>
        <dbReference type="ARBA" id="ARBA00023136"/>
    </source>
</evidence>
<accession>A0A1S3CF20</accession>
<organism evidence="10 11">
    <name type="scientific">Cucumis melo</name>
    <name type="common">Muskmelon</name>
    <dbReference type="NCBI Taxonomy" id="3656"/>
    <lineage>
        <taxon>Eukaryota</taxon>
        <taxon>Viridiplantae</taxon>
        <taxon>Streptophyta</taxon>
        <taxon>Embryophyta</taxon>
        <taxon>Tracheophyta</taxon>
        <taxon>Spermatophyta</taxon>
        <taxon>Magnoliopsida</taxon>
        <taxon>eudicotyledons</taxon>
        <taxon>Gunneridae</taxon>
        <taxon>Pentapetalae</taxon>
        <taxon>rosids</taxon>
        <taxon>fabids</taxon>
        <taxon>Cucurbitales</taxon>
        <taxon>Cucurbitaceae</taxon>
        <taxon>Benincaseae</taxon>
        <taxon>Cucumis</taxon>
    </lineage>
</organism>
<dbReference type="KEGG" id="cmo:103500146"/>
<gene>
    <name evidence="11" type="primary">LOC103500146</name>
</gene>
<dbReference type="PANTHER" id="PTHR32285">
    <property type="entry name" value="PROTEIN TRICHOME BIREFRINGENCE-LIKE 9-RELATED"/>
    <property type="match status" value="1"/>
</dbReference>
<keyword evidence="10" id="KW-1185">Reference proteome</keyword>
<dbReference type="PANTHER" id="PTHR32285:SF48">
    <property type="entry name" value="PROTEIN TRICHOME BIREFRINGENCE-LIKE 19"/>
    <property type="match status" value="1"/>
</dbReference>
<dbReference type="InterPro" id="IPR025846">
    <property type="entry name" value="TBL_N"/>
</dbReference>
<dbReference type="GO" id="GO:0005794">
    <property type="term" value="C:Golgi apparatus"/>
    <property type="evidence" value="ECO:0007669"/>
    <property type="project" value="TreeGrafter"/>
</dbReference>
<dbReference type="RefSeq" id="XP_008461577.1">
    <property type="nucleotide sequence ID" value="XM_008463355.3"/>
</dbReference>
<reference evidence="11" key="1">
    <citation type="submission" date="2025-08" db="UniProtKB">
        <authorList>
            <consortium name="RefSeq"/>
        </authorList>
    </citation>
    <scope>IDENTIFICATION</scope>
    <source>
        <tissue evidence="11">Stem</tissue>
    </source>
</reference>
<feature type="domain" description="Trichome birefringence-like N-terminal" evidence="9">
    <location>
        <begin position="86"/>
        <end position="140"/>
    </location>
</feature>
<evidence type="ECO:0000313" key="10">
    <source>
        <dbReference type="Proteomes" id="UP001652600"/>
    </source>
</evidence>
<dbReference type="Pfam" id="PF13839">
    <property type="entry name" value="PC-Esterase"/>
    <property type="match status" value="1"/>
</dbReference>
<dbReference type="SMR" id="A0A1S3CF20"/>
<keyword evidence="6 7" id="KW-0472">Membrane</keyword>
<dbReference type="Proteomes" id="UP001652600">
    <property type="component" value="Chromosome 6"/>
</dbReference>
<dbReference type="InterPro" id="IPR026057">
    <property type="entry name" value="TBL_C"/>
</dbReference>
<dbReference type="Pfam" id="PF14416">
    <property type="entry name" value="PMR5N"/>
    <property type="match status" value="1"/>
</dbReference>
<dbReference type="GeneID" id="103500146"/>
<evidence type="ECO:0000256" key="7">
    <source>
        <dbReference type="SAM" id="Phobius"/>
    </source>
</evidence>
<dbReference type="GO" id="GO:0016413">
    <property type="term" value="F:O-acetyltransferase activity"/>
    <property type="evidence" value="ECO:0007669"/>
    <property type="project" value="InterPro"/>
</dbReference>
<keyword evidence="4" id="KW-0735">Signal-anchor</keyword>
<dbReference type="eggNOG" id="ENOG502QR7B">
    <property type="taxonomic scope" value="Eukaryota"/>
</dbReference>
<keyword evidence="3 7" id="KW-0812">Transmembrane</keyword>
<feature type="domain" description="Trichome birefringence-like C-terminal" evidence="8">
    <location>
        <begin position="141"/>
        <end position="424"/>
    </location>
</feature>
<evidence type="ECO:0000256" key="4">
    <source>
        <dbReference type="ARBA" id="ARBA00022968"/>
    </source>
</evidence>
<name>A0A1S3CF20_CUCME</name>
<evidence type="ECO:0000256" key="1">
    <source>
        <dbReference type="ARBA" id="ARBA00004167"/>
    </source>
</evidence>
<protein>
    <submittedName>
        <fullName evidence="11">Protein trichome birefringence-like 19</fullName>
    </submittedName>
</protein>
<evidence type="ECO:0000256" key="2">
    <source>
        <dbReference type="ARBA" id="ARBA00007727"/>
    </source>
</evidence>
<keyword evidence="5 7" id="KW-1133">Transmembrane helix</keyword>
<feature type="transmembrane region" description="Helical" evidence="7">
    <location>
        <begin position="20"/>
        <end position="43"/>
    </location>
</feature>
<proteinExistence type="inferred from homology"/>
<dbReference type="OrthoDB" id="630188at2759"/>
<dbReference type="InParanoid" id="A0A1S3CF20"/>
<evidence type="ECO:0000313" key="11">
    <source>
        <dbReference type="RefSeq" id="XP_008461577.1"/>
    </source>
</evidence>
<comment type="subcellular location">
    <subcellularLocation>
        <location evidence="1">Membrane</location>
        <topology evidence="1">Single-pass membrane protein</topology>
    </subcellularLocation>
</comment>
<sequence length="448" mass="51471">MMLQSQATSTDLRPCKNGQYRTLMAILGGALALLILTTIPLSFPLLNYSLLLLKTSLESPASAASAAFRPQIFSSGNLSLLSALPCDLAIGDWIPNSNPKAALPYTNDSCWAIHDHLNCLKYGRPDGGFLRWRWRPEGCELPSFNPAQFLELMRHKAFAFVGDNIARNHVQSLICLLSKLEYPIDVSPSRDEHFKKWKYMSYNFTMAFLWTTHLVKSKELTTGGVFNLYLDEYDEAWTSQIAGFDYLMISSGQWFLHPMFYYENGQVIGCHDCFLNNVTELGIYHGYRKAFRTAFKAILNSESYKGITYLRTFSPSHFENGLWNQGGNCLRTEPFKSKDTALEGMNLELYMTQMEEFRRAEREGRKKGFKLRLLDTTQAMWLRPDGHPSKYGHWPQGNENLYNDCIHWCLPGPIDIWSDFLLHMLKMEGIRSAQERVQFAHQTELNQR</sequence>
<evidence type="ECO:0000256" key="3">
    <source>
        <dbReference type="ARBA" id="ARBA00022692"/>
    </source>
</evidence>
<dbReference type="GO" id="GO:0016020">
    <property type="term" value="C:membrane"/>
    <property type="evidence" value="ECO:0007669"/>
    <property type="project" value="UniProtKB-SubCell"/>
</dbReference>
<dbReference type="AlphaFoldDB" id="A0A1S3CF20"/>
<comment type="similarity">
    <text evidence="2">Belongs to the PC-esterase family. TBL subfamily.</text>
</comment>
<evidence type="ECO:0000256" key="5">
    <source>
        <dbReference type="ARBA" id="ARBA00022989"/>
    </source>
</evidence>